<dbReference type="STRING" id="1963862.B4O97_04340"/>
<evidence type="ECO:0000313" key="5">
    <source>
        <dbReference type="EMBL" id="ORC36860.1"/>
    </source>
</evidence>
<dbReference type="SUPFAM" id="SSF52540">
    <property type="entry name" value="P-loop containing nucleoside triphosphate hydrolases"/>
    <property type="match status" value="1"/>
</dbReference>
<keyword evidence="1" id="KW-0813">Transport</keyword>
<dbReference type="PROSITE" id="PS50893">
    <property type="entry name" value="ABC_TRANSPORTER_2"/>
    <property type="match status" value="1"/>
</dbReference>
<dbReference type="InterPro" id="IPR027417">
    <property type="entry name" value="P-loop_NTPase"/>
</dbReference>
<comment type="caution">
    <text evidence="5">The sequence shown here is derived from an EMBL/GenBank/DDBJ whole genome shotgun (WGS) entry which is preliminary data.</text>
</comment>
<name>A0A1Y1S0P3_9SPIO</name>
<keyword evidence="6" id="KW-1185">Reference proteome</keyword>
<dbReference type="AlphaFoldDB" id="A0A1Y1S0P3"/>
<keyword evidence="2" id="KW-0547">Nucleotide-binding</keyword>
<dbReference type="Pfam" id="PF00005">
    <property type="entry name" value="ABC_tran"/>
    <property type="match status" value="1"/>
</dbReference>
<sequence>MGILEFDKVSLELDGHRILNNLDLDFWEGHVHAVVGPNGAGKSTLAMTIMGLAGYEHHEGDIRFKGKSIKGLTVNQRARLGITLAWQEPARFEGLGVGAFIGAGKPGASVQEIDAALELVGLSPGRYRSRRVDKTLSGGERKRIELASIIVMDPEVVLMDEPDSGVDIEAVNYIFSVIDQLREKGTTIILITHSAEVLRRSDHAFLLCHGNLMDKGPTARMLAYFGGKCIPCTHKNAPELTELFDGKGGIQ</sequence>
<evidence type="ECO:0000259" key="4">
    <source>
        <dbReference type="PROSITE" id="PS50893"/>
    </source>
</evidence>
<dbReference type="EMBL" id="MWQY01000004">
    <property type="protein sequence ID" value="ORC36860.1"/>
    <property type="molecule type" value="Genomic_DNA"/>
</dbReference>
<dbReference type="Gene3D" id="3.40.50.300">
    <property type="entry name" value="P-loop containing nucleotide triphosphate hydrolases"/>
    <property type="match status" value="1"/>
</dbReference>
<dbReference type="PANTHER" id="PTHR45772">
    <property type="entry name" value="CONSERVED COMPONENT OF ABC TRANSPORTER FOR NATURAL AMINO ACIDS-RELATED"/>
    <property type="match status" value="1"/>
</dbReference>
<organism evidence="5 6">
    <name type="scientific">Marispirochaeta aestuarii</name>
    <dbReference type="NCBI Taxonomy" id="1963862"/>
    <lineage>
        <taxon>Bacteria</taxon>
        <taxon>Pseudomonadati</taxon>
        <taxon>Spirochaetota</taxon>
        <taxon>Spirochaetia</taxon>
        <taxon>Spirochaetales</taxon>
        <taxon>Spirochaetaceae</taxon>
        <taxon>Marispirochaeta</taxon>
    </lineage>
</organism>
<dbReference type="InterPro" id="IPR003439">
    <property type="entry name" value="ABC_transporter-like_ATP-bd"/>
</dbReference>
<dbReference type="InterPro" id="IPR003593">
    <property type="entry name" value="AAA+_ATPase"/>
</dbReference>
<dbReference type="InterPro" id="IPR017871">
    <property type="entry name" value="ABC_transporter-like_CS"/>
</dbReference>
<keyword evidence="3 5" id="KW-0067">ATP-binding</keyword>
<dbReference type="OrthoDB" id="9806149at2"/>
<proteinExistence type="predicted"/>
<evidence type="ECO:0000256" key="2">
    <source>
        <dbReference type="ARBA" id="ARBA00022741"/>
    </source>
</evidence>
<dbReference type="Proteomes" id="UP000192343">
    <property type="component" value="Unassembled WGS sequence"/>
</dbReference>
<reference evidence="5 6" key="1">
    <citation type="submission" date="2017-03" db="EMBL/GenBank/DDBJ databases">
        <title>Draft Genome sequence of Marispirochaeta sp. strain JC444.</title>
        <authorList>
            <person name="Shivani Y."/>
            <person name="Subhash Y."/>
            <person name="Sasikala C."/>
            <person name="Ramana C."/>
        </authorList>
    </citation>
    <scope>NUCLEOTIDE SEQUENCE [LARGE SCALE GENOMIC DNA]</scope>
    <source>
        <strain evidence="5 6">JC444</strain>
    </source>
</reference>
<feature type="domain" description="ABC transporter" evidence="4">
    <location>
        <begin position="4"/>
        <end position="234"/>
    </location>
</feature>
<dbReference type="RefSeq" id="WP_083048687.1">
    <property type="nucleotide sequence ID" value="NZ_CAXXQO010000003.1"/>
</dbReference>
<gene>
    <name evidence="5" type="ORF">B4O97_04340</name>
</gene>
<evidence type="ECO:0000256" key="3">
    <source>
        <dbReference type="ARBA" id="ARBA00022840"/>
    </source>
</evidence>
<evidence type="ECO:0000256" key="1">
    <source>
        <dbReference type="ARBA" id="ARBA00022448"/>
    </source>
</evidence>
<dbReference type="GO" id="GO:0005886">
    <property type="term" value="C:plasma membrane"/>
    <property type="evidence" value="ECO:0007669"/>
    <property type="project" value="TreeGrafter"/>
</dbReference>
<protein>
    <submittedName>
        <fullName evidence="5">ABC transporter ATP-binding protein</fullName>
    </submittedName>
</protein>
<dbReference type="InterPro" id="IPR051120">
    <property type="entry name" value="ABC_AA/LPS_Transport"/>
</dbReference>
<dbReference type="GO" id="GO:0005524">
    <property type="term" value="F:ATP binding"/>
    <property type="evidence" value="ECO:0007669"/>
    <property type="project" value="UniProtKB-KW"/>
</dbReference>
<evidence type="ECO:0000313" key="6">
    <source>
        <dbReference type="Proteomes" id="UP000192343"/>
    </source>
</evidence>
<dbReference type="PROSITE" id="PS00211">
    <property type="entry name" value="ABC_TRANSPORTER_1"/>
    <property type="match status" value="1"/>
</dbReference>
<accession>A0A1Y1S0P3</accession>
<dbReference type="GO" id="GO:0016887">
    <property type="term" value="F:ATP hydrolysis activity"/>
    <property type="evidence" value="ECO:0007669"/>
    <property type="project" value="InterPro"/>
</dbReference>
<dbReference type="SMART" id="SM00382">
    <property type="entry name" value="AAA"/>
    <property type="match status" value="1"/>
</dbReference>